<dbReference type="Pfam" id="PF05277">
    <property type="entry name" value="DUF726"/>
    <property type="match status" value="1"/>
</dbReference>
<keyword evidence="4 6" id="KW-1133">Transmembrane helix</keyword>
<evidence type="ECO:0000256" key="2">
    <source>
        <dbReference type="ARBA" id="ARBA00009824"/>
    </source>
</evidence>
<comment type="subcellular location">
    <subcellularLocation>
        <location evidence="1">Membrane</location>
        <topology evidence="1">Multi-pass membrane protein</topology>
    </subcellularLocation>
</comment>
<evidence type="ECO:0000313" key="7">
    <source>
        <dbReference type="EMBL" id="CAL1704745.1"/>
    </source>
</evidence>
<dbReference type="PANTHER" id="PTHR17920:SF22">
    <property type="entry name" value="DUF726 DOMAIN PROTEIN (AFU_ORTHOLOGUE AFUA_2G12860)"/>
    <property type="match status" value="1"/>
</dbReference>
<feature type="transmembrane region" description="Helical" evidence="6">
    <location>
        <begin position="205"/>
        <end position="226"/>
    </location>
</feature>
<reference evidence="8" key="1">
    <citation type="submission" date="2024-04" db="EMBL/GenBank/DDBJ databases">
        <authorList>
            <person name="Shaw F."/>
            <person name="Minotto A."/>
        </authorList>
    </citation>
    <scope>NUCLEOTIDE SEQUENCE [LARGE SCALE GENOMIC DNA]</scope>
</reference>
<proteinExistence type="inferred from homology"/>
<dbReference type="SUPFAM" id="SSF53474">
    <property type="entry name" value="alpha/beta-Hydrolases"/>
    <property type="match status" value="1"/>
</dbReference>
<accession>A0ABP1DA73</accession>
<feature type="transmembrane region" description="Helical" evidence="6">
    <location>
        <begin position="360"/>
        <end position="379"/>
    </location>
</feature>
<evidence type="ECO:0000256" key="6">
    <source>
        <dbReference type="SAM" id="Phobius"/>
    </source>
</evidence>
<keyword evidence="3 6" id="KW-0812">Transmembrane</keyword>
<protein>
    <recommendedName>
        <fullName evidence="9">DUF726-domain-containing protein</fullName>
    </recommendedName>
</protein>
<feature type="transmembrane region" description="Helical" evidence="6">
    <location>
        <begin position="246"/>
        <end position="269"/>
    </location>
</feature>
<gene>
    <name evidence="7" type="ORF">GFSPODELE1_LOCUS5126</name>
</gene>
<evidence type="ECO:0000256" key="1">
    <source>
        <dbReference type="ARBA" id="ARBA00004141"/>
    </source>
</evidence>
<keyword evidence="5 6" id="KW-0472">Membrane</keyword>
<sequence>MKHQKSDLTKIVPPKELDETARSTIFLYFMRRLASHRNSAELYAYNEYGFSMSADGAKARDAFVIELDHWAQELLKNAWNACQEPGNCQQTSYDLFFDPRTQRRGYTGSCPTLDPLSDTSIAALPPLPAQEHVVKVLHTILFLHITTRKEYHAHTRAFLFSLAPINEDAVAETLKDPASAVEEAERKTKAAKDKQASRGKTLRNVGMGLGAVAGGVLIGVTGGLAAPLVGAGVTSVLGWLGVGGTAAGLLASGLASSSIVCGALFGAYGSKKTAEIVGRYTREIRDLAIVPVREPKNTLAVRLCVSGWLDSQPDVVAPWTIFEDDDTFALQWEVDALIDLSNALTALIKSQAMKYVKAEVIKRTVLASLFAALAPAAWLKIAQLIDNPWMNAKTLALKAGKVLGILLEQRVLGNRPVTLVGYSLGSLVIFEALQHLASLPPKQSAHLVQDVYLFGAPVSTDQRTWSAARRVTAGRLVNGYGTDDYVLALLSRMSSASWNVAGITNVDVQGVENVACEGVDGHLKWRGMIGKSLESCNAPGLCKTEVELQVEKRAKEIEQIVDLSPADVDAVLQEGPNI</sequence>
<evidence type="ECO:0000313" key="8">
    <source>
        <dbReference type="Proteomes" id="UP001497453"/>
    </source>
</evidence>
<comment type="similarity">
    <text evidence="2">Belongs to the TMCO4 family.</text>
</comment>
<evidence type="ECO:0000256" key="4">
    <source>
        <dbReference type="ARBA" id="ARBA00022989"/>
    </source>
</evidence>
<evidence type="ECO:0000256" key="5">
    <source>
        <dbReference type="ARBA" id="ARBA00023136"/>
    </source>
</evidence>
<organism evidence="7 8">
    <name type="scientific">Somion occarium</name>
    <dbReference type="NCBI Taxonomy" id="3059160"/>
    <lineage>
        <taxon>Eukaryota</taxon>
        <taxon>Fungi</taxon>
        <taxon>Dikarya</taxon>
        <taxon>Basidiomycota</taxon>
        <taxon>Agaricomycotina</taxon>
        <taxon>Agaricomycetes</taxon>
        <taxon>Polyporales</taxon>
        <taxon>Cerrenaceae</taxon>
        <taxon>Somion</taxon>
    </lineage>
</organism>
<dbReference type="InterPro" id="IPR007941">
    <property type="entry name" value="DUF726"/>
</dbReference>
<dbReference type="Proteomes" id="UP001497453">
    <property type="component" value="Chromosome 3"/>
</dbReference>
<evidence type="ECO:0000256" key="3">
    <source>
        <dbReference type="ARBA" id="ARBA00022692"/>
    </source>
</evidence>
<dbReference type="InterPro" id="IPR029058">
    <property type="entry name" value="AB_hydrolase_fold"/>
</dbReference>
<evidence type="ECO:0008006" key="9">
    <source>
        <dbReference type="Google" id="ProtNLM"/>
    </source>
</evidence>
<name>A0ABP1DA73_9APHY</name>
<dbReference type="PANTHER" id="PTHR17920">
    <property type="entry name" value="TRANSMEMBRANE AND COILED-COIL DOMAIN-CONTAINING PROTEIN 4 TMCO4"/>
    <property type="match status" value="1"/>
</dbReference>
<dbReference type="Gene3D" id="3.40.50.1820">
    <property type="entry name" value="alpha/beta hydrolase"/>
    <property type="match status" value="1"/>
</dbReference>
<dbReference type="EMBL" id="OZ037946">
    <property type="protein sequence ID" value="CAL1704745.1"/>
    <property type="molecule type" value="Genomic_DNA"/>
</dbReference>
<keyword evidence="8" id="KW-1185">Reference proteome</keyword>